<organism evidence="10 11">
    <name type="scientific">Aeropyrum pernix</name>
    <dbReference type="NCBI Taxonomy" id="56636"/>
    <lineage>
        <taxon>Archaea</taxon>
        <taxon>Thermoproteota</taxon>
        <taxon>Thermoprotei</taxon>
        <taxon>Desulfurococcales</taxon>
        <taxon>Desulfurococcaceae</taxon>
        <taxon>Aeropyrum</taxon>
    </lineage>
</organism>
<keyword evidence="5 9" id="KW-0808">Transferase</keyword>
<dbReference type="HAMAP" id="MF_00090">
    <property type="entry name" value="PIMT"/>
    <property type="match status" value="1"/>
</dbReference>
<dbReference type="GO" id="GO:0030091">
    <property type="term" value="P:protein repair"/>
    <property type="evidence" value="ECO:0007669"/>
    <property type="project" value="UniProtKB-UniRule"/>
</dbReference>
<dbReference type="NCBIfam" id="TIGR00080">
    <property type="entry name" value="pimt"/>
    <property type="match status" value="1"/>
</dbReference>
<sequence>MTSRRVLEAMARVPRHLFVPPEYRGMAYEDRPLPIGHGQTISAPGVVGRMLQLLDPQPGEKVLDVGAGSGYQSALLAELVTPGGRVYAVERIPELAEYARENLEKTGYLGVVEVVVGDGSKGLPQHAPYHRIKVAAAAPKPPKPLVEQLAPGGRMVIPIGTPDLQVLTVIEKTPNEEVREWRDIEVLFVPLIGEHGYREDWRKQYWQWWR</sequence>
<dbReference type="InterPro" id="IPR029063">
    <property type="entry name" value="SAM-dependent_MTases_sf"/>
</dbReference>
<dbReference type="FunFam" id="3.40.50.150:FF:000010">
    <property type="entry name" value="Protein-L-isoaspartate O-methyltransferase"/>
    <property type="match status" value="1"/>
</dbReference>
<dbReference type="Gene3D" id="3.40.50.150">
    <property type="entry name" value="Vaccinia Virus protein VP39"/>
    <property type="match status" value="1"/>
</dbReference>
<evidence type="ECO:0000256" key="5">
    <source>
        <dbReference type="ARBA" id="ARBA00022679"/>
    </source>
</evidence>
<accession>A0A401HAH8</accession>
<dbReference type="GO" id="GO:0032259">
    <property type="term" value="P:methylation"/>
    <property type="evidence" value="ECO:0007669"/>
    <property type="project" value="UniProtKB-KW"/>
</dbReference>
<keyword evidence="6 9" id="KW-0949">S-adenosyl-L-methionine</keyword>
<evidence type="ECO:0000256" key="9">
    <source>
        <dbReference type="HAMAP-Rule" id="MF_00090"/>
    </source>
</evidence>
<dbReference type="EMBL" id="BDMD01000058">
    <property type="protein sequence ID" value="GBF09380.1"/>
    <property type="molecule type" value="Genomic_DNA"/>
</dbReference>
<evidence type="ECO:0000256" key="1">
    <source>
        <dbReference type="ARBA" id="ARBA00004496"/>
    </source>
</evidence>
<protein>
    <recommendedName>
        <fullName evidence="9">Protein-L-isoaspartate O-methyltransferase</fullName>
        <ecNumber evidence="9">2.1.1.77</ecNumber>
    </recommendedName>
    <alternativeName>
        <fullName evidence="9">L-isoaspartyl protein carboxyl methyltransferase</fullName>
    </alternativeName>
    <alternativeName>
        <fullName evidence="9">Protein L-isoaspartyl methyltransferase</fullName>
    </alternativeName>
    <alternativeName>
        <fullName evidence="9">Protein-beta-aspartate methyltransferase</fullName>
        <shortName evidence="9">PIMT</shortName>
    </alternativeName>
</protein>
<reference evidence="10 11" key="1">
    <citation type="submission" date="2017-02" db="EMBL/GenBank/DDBJ databases">
        <title>isolation and characterization of a novel temperate virus Aeropyrum globular virus 1 infecting hyperthermophilic archaeon Aeropyrum.</title>
        <authorList>
            <person name="Yumiya M."/>
            <person name="Yoshida T."/>
            <person name="Sako Y."/>
        </authorList>
    </citation>
    <scope>NUCLEOTIDE SEQUENCE [LARGE SCALE GENOMIC DNA]</scope>
    <source>
        <strain evidence="10 11">YK1-12-2013</strain>
    </source>
</reference>
<evidence type="ECO:0000313" key="10">
    <source>
        <dbReference type="EMBL" id="GBF09380.1"/>
    </source>
</evidence>
<dbReference type="GO" id="GO:0004719">
    <property type="term" value="F:protein-L-isoaspartate (D-aspartate) O-methyltransferase activity"/>
    <property type="evidence" value="ECO:0007669"/>
    <property type="project" value="UniProtKB-UniRule"/>
</dbReference>
<proteinExistence type="inferred from homology"/>
<dbReference type="InterPro" id="IPR000682">
    <property type="entry name" value="PCMT"/>
</dbReference>
<name>A0A401HAH8_AERPX</name>
<dbReference type="PROSITE" id="PS01279">
    <property type="entry name" value="PCMT"/>
    <property type="match status" value="1"/>
</dbReference>
<dbReference type="Proteomes" id="UP000291213">
    <property type="component" value="Unassembled WGS sequence"/>
</dbReference>
<keyword evidence="3 9" id="KW-0963">Cytoplasm</keyword>
<dbReference type="AlphaFoldDB" id="A0A401HAH8"/>
<dbReference type="CDD" id="cd02440">
    <property type="entry name" value="AdoMet_MTases"/>
    <property type="match status" value="1"/>
</dbReference>
<feature type="active site" evidence="9">
    <location>
        <position position="42"/>
    </location>
</feature>
<evidence type="ECO:0000256" key="8">
    <source>
        <dbReference type="ARBA" id="ARBA00029295"/>
    </source>
</evidence>
<evidence type="ECO:0000256" key="4">
    <source>
        <dbReference type="ARBA" id="ARBA00022603"/>
    </source>
</evidence>
<dbReference type="EC" id="2.1.1.77" evidence="9"/>
<dbReference type="PANTHER" id="PTHR11579:SF0">
    <property type="entry name" value="PROTEIN-L-ISOASPARTATE(D-ASPARTATE) O-METHYLTRANSFERASE"/>
    <property type="match status" value="1"/>
</dbReference>
<comment type="subcellular location">
    <subcellularLocation>
        <location evidence="1 9">Cytoplasm</location>
    </subcellularLocation>
</comment>
<dbReference type="NCBIfam" id="NF001453">
    <property type="entry name" value="PRK00312.1"/>
    <property type="match status" value="1"/>
</dbReference>
<comment type="caution">
    <text evidence="10">The sequence shown here is derived from an EMBL/GenBank/DDBJ whole genome shotgun (WGS) entry which is preliminary data.</text>
</comment>
<evidence type="ECO:0000256" key="6">
    <source>
        <dbReference type="ARBA" id="ARBA00022691"/>
    </source>
</evidence>
<evidence type="ECO:0000256" key="2">
    <source>
        <dbReference type="ARBA" id="ARBA00005369"/>
    </source>
</evidence>
<comment type="function">
    <text evidence="7 9">Catalyzes the methyl esterification of L-isoaspartyl residues in peptides and proteins that result from spontaneous decomposition of normal L-aspartyl and L-asparaginyl residues. It plays a role in the repair and/or degradation of damaged proteins.</text>
</comment>
<dbReference type="PANTHER" id="PTHR11579">
    <property type="entry name" value="PROTEIN-L-ISOASPARTATE O-METHYLTRANSFERASE"/>
    <property type="match status" value="1"/>
</dbReference>
<dbReference type="GO" id="GO:0005737">
    <property type="term" value="C:cytoplasm"/>
    <property type="evidence" value="ECO:0007669"/>
    <property type="project" value="UniProtKB-SubCell"/>
</dbReference>
<gene>
    <name evidence="9" type="primary">pcm</name>
    <name evidence="10" type="ORF">apy_11050</name>
</gene>
<dbReference type="Pfam" id="PF01135">
    <property type="entry name" value="PCMT"/>
    <property type="match status" value="1"/>
</dbReference>
<dbReference type="SUPFAM" id="SSF53335">
    <property type="entry name" value="S-adenosyl-L-methionine-dependent methyltransferases"/>
    <property type="match status" value="1"/>
</dbReference>
<comment type="catalytic activity">
    <reaction evidence="8 9">
        <text>[protein]-L-isoaspartate + S-adenosyl-L-methionine = [protein]-L-isoaspartate alpha-methyl ester + S-adenosyl-L-homocysteine</text>
        <dbReference type="Rhea" id="RHEA:12705"/>
        <dbReference type="Rhea" id="RHEA-COMP:12143"/>
        <dbReference type="Rhea" id="RHEA-COMP:12144"/>
        <dbReference type="ChEBI" id="CHEBI:57856"/>
        <dbReference type="ChEBI" id="CHEBI:59789"/>
        <dbReference type="ChEBI" id="CHEBI:90596"/>
        <dbReference type="ChEBI" id="CHEBI:90598"/>
        <dbReference type="EC" id="2.1.1.77"/>
    </reaction>
</comment>
<evidence type="ECO:0000256" key="3">
    <source>
        <dbReference type="ARBA" id="ARBA00022490"/>
    </source>
</evidence>
<evidence type="ECO:0000256" key="7">
    <source>
        <dbReference type="ARBA" id="ARBA00025330"/>
    </source>
</evidence>
<evidence type="ECO:0000313" key="11">
    <source>
        <dbReference type="Proteomes" id="UP000291213"/>
    </source>
</evidence>
<keyword evidence="4 9" id="KW-0489">Methyltransferase</keyword>
<comment type="similarity">
    <text evidence="2 9">Belongs to the methyltransferase superfamily. L-isoaspartyl/D-aspartyl protein methyltransferase family.</text>
</comment>